<dbReference type="InterPro" id="IPR015940">
    <property type="entry name" value="UBA"/>
</dbReference>
<dbReference type="SUPFAM" id="SSF101238">
    <property type="entry name" value="XPC-binding domain"/>
    <property type="match status" value="1"/>
</dbReference>
<keyword evidence="1" id="KW-0677">Repeat</keyword>
<dbReference type="FunFam" id="1.10.8.10:FF:000003">
    <property type="entry name" value="UV excision repair protein RAD23 homolog"/>
    <property type="match status" value="1"/>
</dbReference>
<dbReference type="GO" id="GO:0005654">
    <property type="term" value="C:nucleoplasm"/>
    <property type="evidence" value="ECO:0007669"/>
    <property type="project" value="TreeGrafter"/>
</dbReference>
<dbReference type="EMBL" id="BTGD01000013">
    <property type="protein sequence ID" value="GMM57542.1"/>
    <property type="molecule type" value="Genomic_DNA"/>
</dbReference>
<keyword evidence="2 5" id="KW-0227">DNA damage</keyword>
<dbReference type="Proteomes" id="UP001377567">
    <property type="component" value="Unassembled WGS sequence"/>
</dbReference>
<dbReference type="GO" id="GO:0003684">
    <property type="term" value="F:damaged DNA binding"/>
    <property type="evidence" value="ECO:0007669"/>
    <property type="project" value="UniProtKB-UniRule"/>
</dbReference>
<dbReference type="SMART" id="SM00165">
    <property type="entry name" value="UBA"/>
    <property type="match status" value="2"/>
</dbReference>
<evidence type="ECO:0000256" key="2">
    <source>
        <dbReference type="ARBA" id="ARBA00022763"/>
    </source>
</evidence>
<organism evidence="9 10">
    <name type="scientific">Maudiozyma humilis</name>
    <name type="common">Sour dough yeast</name>
    <name type="synonym">Kazachstania humilis</name>
    <dbReference type="NCBI Taxonomy" id="51915"/>
    <lineage>
        <taxon>Eukaryota</taxon>
        <taxon>Fungi</taxon>
        <taxon>Dikarya</taxon>
        <taxon>Ascomycota</taxon>
        <taxon>Saccharomycotina</taxon>
        <taxon>Saccharomycetes</taxon>
        <taxon>Saccharomycetales</taxon>
        <taxon>Saccharomycetaceae</taxon>
        <taxon>Maudiozyma</taxon>
    </lineage>
</organism>
<dbReference type="GO" id="GO:0031593">
    <property type="term" value="F:polyubiquitin modification-dependent protein binding"/>
    <property type="evidence" value="ECO:0007669"/>
    <property type="project" value="UniProtKB-UniRule"/>
</dbReference>
<dbReference type="Pfam" id="PF00240">
    <property type="entry name" value="ubiquitin"/>
    <property type="match status" value="1"/>
</dbReference>
<evidence type="ECO:0000259" key="7">
    <source>
        <dbReference type="PROSITE" id="PS50030"/>
    </source>
</evidence>
<dbReference type="CDD" id="cd14378">
    <property type="entry name" value="UBA1_Rhp23p_like"/>
    <property type="match status" value="1"/>
</dbReference>
<dbReference type="InterPro" id="IPR004806">
    <property type="entry name" value="Rad23"/>
</dbReference>
<comment type="caution">
    <text evidence="9">The sequence shown here is derived from an EMBL/GenBank/DDBJ whole genome shotgun (WGS) entry which is preliminary data.</text>
</comment>
<dbReference type="Pfam" id="PF09280">
    <property type="entry name" value="XPC-binding"/>
    <property type="match status" value="1"/>
</dbReference>
<dbReference type="PANTHER" id="PTHR10621:SF0">
    <property type="entry name" value="UV EXCISION REPAIR PROTEIN RAD23"/>
    <property type="match status" value="1"/>
</dbReference>
<protein>
    <recommendedName>
        <fullName evidence="5">UV excision repair protein RAD23</fullName>
    </recommendedName>
</protein>
<feature type="compositionally biased region" description="Low complexity" evidence="6">
    <location>
        <begin position="82"/>
        <end position="122"/>
    </location>
</feature>
<keyword evidence="4 5" id="KW-0539">Nucleus</keyword>
<dbReference type="Gene3D" id="3.10.20.90">
    <property type="entry name" value="Phosphatidylinositol 3-kinase Catalytic Subunit, Chain A, domain 1"/>
    <property type="match status" value="1"/>
</dbReference>
<dbReference type="PRINTS" id="PR01839">
    <property type="entry name" value="RAD23PROTEIN"/>
</dbReference>
<keyword evidence="10" id="KW-1185">Reference proteome</keyword>
<dbReference type="SMART" id="SM00213">
    <property type="entry name" value="UBQ"/>
    <property type="match status" value="1"/>
</dbReference>
<dbReference type="InterPro" id="IPR000626">
    <property type="entry name" value="Ubiquitin-like_dom"/>
</dbReference>
<keyword evidence="3 5" id="KW-0234">DNA repair</keyword>
<dbReference type="SUPFAM" id="SSF46934">
    <property type="entry name" value="UBA-like"/>
    <property type="match status" value="2"/>
</dbReference>
<feature type="domain" description="UBA" evidence="7">
    <location>
        <begin position="132"/>
        <end position="172"/>
    </location>
</feature>
<keyword evidence="5" id="KW-0963">Cytoplasm</keyword>
<evidence type="ECO:0000313" key="9">
    <source>
        <dbReference type="EMBL" id="GMM57542.1"/>
    </source>
</evidence>
<dbReference type="SUPFAM" id="SSF54236">
    <property type="entry name" value="Ubiquitin-like"/>
    <property type="match status" value="1"/>
</dbReference>
<evidence type="ECO:0000256" key="6">
    <source>
        <dbReference type="SAM" id="MobiDB-lite"/>
    </source>
</evidence>
<feature type="domain" description="UBA" evidence="7">
    <location>
        <begin position="349"/>
        <end position="389"/>
    </location>
</feature>
<comment type="function">
    <text evidence="5">Multiubiquitin chain receptor involved in modulation of proteasomal degradation. Involved in nucleotide excision repair.</text>
</comment>
<dbReference type="Gene3D" id="1.10.10.540">
    <property type="entry name" value="XPC-binding domain"/>
    <property type="match status" value="1"/>
</dbReference>
<proteinExistence type="inferred from homology"/>
<evidence type="ECO:0000313" key="10">
    <source>
        <dbReference type="Proteomes" id="UP001377567"/>
    </source>
</evidence>
<dbReference type="InterPro" id="IPR015360">
    <property type="entry name" value="XPC-bd"/>
</dbReference>
<dbReference type="InterPro" id="IPR029071">
    <property type="entry name" value="Ubiquitin-like_domsf"/>
</dbReference>
<dbReference type="PROSITE" id="PS50053">
    <property type="entry name" value="UBIQUITIN_2"/>
    <property type="match status" value="1"/>
</dbReference>
<dbReference type="InterPro" id="IPR036353">
    <property type="entry name" value="XPC-bd_sf"/>
</dbReference>
<evidence type="ECO:0000256" key="3">
    <source>
        <dbReference type="ARBA" id="ARBA00023204"/>
    </source>
</evidence>
<dbReference type="Pfam" id="PF00627">
    <property type="entry name" value="UBA"/>
    <property type="match status" value="2"/>
</dbReference>
<dbReference type="AlphaFoldDB" id="A0AAV5S1S5"/>
<name>A0AAV5S1S5_MAUHU</name>
<comment type="subcellular location">
    <subcellularLocation>
        <location evidence="5">Nucleus</location>
    </subcellularLocation>
    <subcellularLocation>
        <location evidence="5">Cytoplasm</location>
    </subcellularLocation>
</comment>
<dbReference type="PANTHER" id="PTHR10621">
    <property type="entry name" value="UV EXCISION REPAIR PROTEIN RAD23"/>
    <property type="match status" value="1"/>
</dbReference>
<evidence type="ECO:0000259" key="8">
    <source>
        <dbReference type="PROSITE" id="PS50053"/>
    </source>
</evidence>
<accession>A0AAV5S1S5</accession>
<dbReference type="GO" id="GO:0043130">
    <property type="term" value="F:ubiquitin binding"/>
    <property type="evidence" value="ECO:0007669"/>
    <property type="project" value="UniProtKB-UniRule"/>
</dbReference>
<dbReference type="GO" id="GO:0043161">
    <property type="term" value="P:proteasome-mediated ubiquitin-dependent protein catabolic process"/>
    <property type="evidence" value="ECO:0007669"/>
    <property type="project" value="UniProtKB-UniRule"/>
</dbReference>
<comment type="similarity">
    <text evidence="5">Belongs to the RAD23 family.</text>
</comment>
<dbReference type="Gene3D" id="1.10.8.10">
    <property type="entry name" value="DNA helicase RuvA subunit, C-terminal domain"/>
    <property type="match status" value="2"/>
</dbReference>
<gene>
    <name evidence="9" type="ORF">DAKH74_041580</name>
</gene>
<evidence type="ECO:0000256" key="5">
    <source>
        <dbReference type="RuleBase" id="RU367049"/>
    </source>
</evidence>
<dbReference type="PROSITE" id="PS50030">
    <property type="entry name" value="UBA"/>
    <property type="match status" value="2"/>
</dbReference>
<dbReference type="NCBIfam" id="TIGR00601">
    <property type="entry name" value="rad23"/>
    <property type="match status" value="1"/>
</dbReference>
<dbReference type="GO" id="GO:0006289">
    <property type="term" value="P:nucleotide-excision repair"/>
    <property type="evidence" value="ECO:0007669"/>
    <property type="project" value="UniProtKB-UniRule"/>
</dbReference>
<feature type="domain" description="Ubiquitin-like" evidence="8">
    <location>
        <begin position="2"/>
        <end position="77"/>
    </location>
</feature>
<dbReference type="GO" id="GO:0070628">
    <property type="term" value="F:proteasome binding"/>
    <property type="evidence" value="ECO:0007669"/>
    <property type="project" value="TreeGrafter"/>
</dbReference>
<dbReference type="InterPro" id="IPR009060">
    <property type="entry name" value="UBA-like_sf"/>
</dbReference>
<reference evidence="9 10" key="1">
    <citation type="journal article" date="2023" name="Elife">
        <title>Identification of key yeast species and microbe-microbe interactions impacting larval growth of Drosophila in the wild.</title>
        <authorList>
            <person name="Mure A."/>
            <person name="Sugiura Y."/>
            <person name="Maeda R."/>
            <person name="Honda K."/>
            <person name="Sakurai N."/>
            <person name="Takahashi Y."/>
            <person name="Watada M."/>
            <person name="Katoh T."/>
            <person name="Gotoh A."/>
            <person name="Gotoh Y."/>
            <person name="Taniguchi I."/>
            <person name="Nakamura K."/>
            <person name="Hayashi T."/>
            <person name="Katayama T."/>
            <person name="Uemura T."/>
            <person name="Hattori Y."/>
        </authorList>
    </citation>
    <scope>NUCLEOTIDE SEQUENCE [LARGE SCALE GENOMIC DNA]</scope>
    <source>
        <strain evidence="9 10">KH-74</strain>
    </source>
</reference>
<feature type="region of interest" description="Disordered" evidence="6">
    <location>
        <begin position="82"/>
        <end position="128"/>
    </location>
</feature>
<dbReference type="CDD" id="cd01805">
    <property type="entry name" value="Ubl_Rad23"/>
    <property type="match status" value="1"/>
</dbReference>
<evidence type="ECO:0000256" key="1">
    <source>
        <dbReference type="ARBA" id="ARBA00022737"/>
    </source>
</evidence>
<sequence>MVSITFKNFKKEKTTLDLDLGISVLDAKTKLAETQDCEPSQIKLIFSGKVLQDAKTLQETGLKDGDQVMTMVSKKKKAPAAVKVVEPQTAPEASTTPATTAEQTESTPAAETSAAAEVPAAQGDNTGFVVGAQRDQTVERIMEMGYEREQVERALRAAFNNPDRAVEYLIMGIPENLQPAANPAAAAAAAAPDAAAAEGTAPAGQNDAQITELDDDEDNLFAQAAQGEDGNGAAGQGAGIAGAGAGAGAAGAAGVPNQIGLTANDLDALRQVVSGNPEALGPLLENMCARYPQLRQQIMSNPEVFVSMLLQAVGDNLGNLMGGEGVEGDDGLAGAAGEPEPAFNVEMSEEDEQAIGRLCELGFERSLVIQVYFACDKNEEIAANMLFTDYQE</sequence>
<dbReference type="FunFam" id="1.10.8.10:FF:000002">
    <property type="entry name" value="UV excision repair protein RAD23 homolog"/>
    <property type="match status" value="1"/>
</dbReference>
<evidence type="ECO:0000256" key="4">
    <source>
        <dbReference type="ARBA" id="ARBA00023242"/>
    </source>
</evidence>
<dbReference type="GO" id="GO:0005829">
    <property type="term" value="C:cytosol"/>
    <property type="evidence" value="ECO:0007669"/>
    <property type="project" value="TreeGrafter"/>
</dbReference>